<dbReference type="SUPFAM" id="SSF81301">
    <property type="entry name" value="Nucleotidyltransferase"/>
    <property type="match status" value="1"/>
</dbReference>
<dbReference type="NCBIfam" id="NF009814">
    <property type="entry name" value="PRK13299.1"/>
    <property type="match status" value="1"/>
</dbReference>
<sequence>MNIILPESVKKIIDVLKQNGYEGYAVGGCVRDTILGRKPQDWDITTSAKPEEVKALFPHTIDTGIEHGTVTVMDQHVGYEVTTYRIDGEYEDARHPKNVFFTPKLEEDLKRRDFTINAMAYNEENGLVDLFEGELDLQRKVIRCVGNPMERFQEDALRMLRAIRFAGQLGCTIDEDTQKAIKSLAPTIKKVSAERIQVEMVKLLVSDHPEEILTAYKLGLTKVFFPEFDKMMETTQNSKHHMYTVGEHTVKAVQNVKKDKVLRLTMLLHDVAKPICKITDKNGADHFKGHQEEGAKMAKNILKRLKFDNATINQVVRLIKAHDDRPKLDEKSIRHAMNNNGLECYPDLFDIQKADYLAQSEYNREKKAEYLRKYVDIYRSIVDKGQCVALKDMMINGNDLIELGVNPGKEIGDVLRKLFEKVLDSPELNEKEKLTKIVKNSFLKDNNK</sequence>
<organism evidence="13 14">
    <name type="scientific">Lachnobacterium bovis DSM 14045</name>
    <dbReference type="NCBI Taxonomy" id="1122142"/>
    <lineage>
        <taxon>Bacteria</taxon>
        <taxon>Bacillati</taxon>
        <taxon>Bacillota</taxon>
        <taxon>Clostridia</taxon>
        <taxon>Lachnospirales</taxon>
        <taxon>Lachnospiraceae</taxon>
        <taxon>Lachnobacterium</taxon>
    </lineage>
</organism>
<dbReference type="Gene3D" id="3.30.460.10">
    <property type="entry name" value="Beta Polymerase, domain 2"/>
    <property type="match status" value="1"/>
</dbReference>
<protein>
    <submittedName>
        <fullName evidence="13">tRNA nucleotidyltransferase (CCA-adding enzyme)</fullName>
    </submittedName>
</protein>
<evidence type="ECO:0000256" key="9">
    <source>
        <dbReference type="RuleBase" id="RU003953"/>
    </source>
</evidence>
<dbReference type="GO" id="GO:0016779">
    <property type="term" value="F:nucleotidyltransferase activity"/>
    <property type="evidence" value="ECO:0007669"/>
    <property type="project" value="UniProtKB-KW"/>
</dbReference>
<dbReference type="Pfam" id="PF13735">
    <property type="entry name" value="tRNA_NucTran2_2"/>
    <property type="match status" value="1"/>
</dbReference>
<evidence type="ECO:0000256" key="7">
    <source>
        <dbReference type="ARBA" id="ARBA00022842"/>
    </source>
</evidence>
<comment type="cofactor">
    <cofactor evidence="1">
        <name>Mg(2+)</name>
        <dbReference type="ChEBI" id="CHEBI:18420"/>
    </cofactor>
</comment>
<dbReference type="InterPro" id="IPR032828">
    <property type="entry name" value="PolyA_RNA-bd"/>
</dbReference>
<evidence type="ECO:0000256" key="8">
    <source>
        <dbReference type="ARBA" id="ARBA00022884"/>
    </source>
</evidence>
<evidence type="ECO:0000256" key="6">
    <source>
        <dbReference type="ARBA" id="ARBA00022741"/>
    </source>
</evidence>
<dbReference type="GO" id="GO:0000049">
    <property type="term" value="F:tRNA binding"/>
    <property type="evidence" value="ECO:0007669"/>
    <property type="project" value="TreeGrafter"/>
</dbReference>
<dbReference type="PANTHER" id="PTHR46173:SF1">
    <property type="entry name" value="CCA TRNA NUCLEOTIDYLTRANSFERASE 1, MITOCHONDRIAL"/>
    <property type="match status" value="1"/>
</dbReference>
<dbReference type="GO" id="GO:0000166">
    <property type="term" value="F:nucleotide binding"/>
    <property type="evidence" value="ECO:0007669"/>
    <property type="project" value="UniProtKB-KW"/>
</dbReference>
<dbReference type="InterPro" id="IPR006675">
    <property type="entry name" value="HDIG_dom"/>
</dbReference>
<dbReference type="Gene3D" id="1.10.3090.10">
    <property type="entry name" value="cca-adding enzyme, domain 2"/>
    <property type="match status" value="1"/>
</dbReference>
<evidence type="ECO:0000259" key="10">
    <source>
        <dbReference type="Pfam" id="PF01743"/>
    </source>
</evidence>
<dbReference type="GO" id="GO:0008033">
    <property type="term" value="P:tRNA processing"/>
    <property type="evidence" value="ECO:0007669"/>
    <property type="project" value="UniProtKB-KW"/>
</dbReference>
<evidence type="ECO:0000313" key="14">
    <source>
        <dbReference type="Proteomes" id="UP000183918"/>
    </source>
</evidence>
<dbReference type="RefSeq" id="WP_074717023.1">
    <property type="nucleotide sequence ID" value="NZ_FNPG01000012.1"/>
</dbReference>
<dbReference type="STRING" id="1122142.SAMN02910414_01182"/>
<dbReference type="AlphaFoldDB" id="A0A1H3IKP1"/>
<proteinExistence type="inferred from homology"/>
<keyword evidence="2 9" id="KW-0808">Transferase</keyword>
<dbReference type="PANTHER" id="PTHR46173">
    <property type="entry name" value="CCA TRNA NUCLEOTIDYLTRANSFERASE 1, MITOCHONDRIAL"/>
    <property type="match status" value="1"/>
</dbReference>
<dbReference type="SUPFAM" id="SSF81891">
    <property type="entry name" value="Poly A polymerase C-terminal region-like"/>
    <property type="match status" value="1"/>
</dbReference>
<evidence type="ECO:0000256" key="2">
    <source>
        <dbReference type="ARBA" id="ARBA00022679"/>
    </source>
</evidence>
<keyword evidence="7" id="KW-0460">Magnesium</keyword>
<evidence type="ECO:0000256" key="1">
    <source>
        <dbReference type="ARBA" id="ARBA00001946"/>
    </source>
</evidence>
<evidence type="ECO:0000259" key="12">
    <source>
        <dbReference type="Pfam" id="PF13735"/>
    </source>
</evidence>
<dbReference type="CDD" id="cd05398">
    <property type="entry name" value="NT_ClassII-CCAase"/>
    <property type="match status" value="1"/>
</dbReference>
<dbReference type="InterPro" id="IPR002646">
    <property type="entry name" value="PolA_pol_head_dom"/>
</dbReference>
<dbReference type="Pfam" id="PF01743">
    <property type="entry name" value="PolyA_pol"/>
    <property type="match status" value="1"/>
</dbReference>
<dbReference type="NCBIfam" id="TIGR00277">
    <property type="entry name" value="HDIG"/>
    <property type="match status" value="1"/>
</dbReference>
<keyword evidence="8 9" id="KW-0694">RNA-binding</keyword>
<comment type="similarity">
    <text evidence="9">Belongs to the tRNA nucleotidyltransferase/poly(A) polymerase family.</text>
</comment>
<name>A0A1H3IKP1_9FIRM</name>
<keyword evidence="5" id="KW-0479">Metal-binding</keyword>
<feature type="domain" description="CCA-adding enzyme C-terminal" evidence="12">
    <location>
        <begin position="296"/>
        <end position="437"/>
    </location>
</feature>
<dbReference type="InterPro" id="IPR050264">
    <property type="entry name" value="Bact_CCA-adding_enz_type3_sf"/>
</dbReference>
<keyword evidence="4" id="KW-0548">Nucleotidyltransferase</keyword>
<evidence type="ECO:0000259" key="11">
    <source>
        <dbReference type="Pfam" id="PF12627"/>
    </source>
</evidence>
<dbReference type="OrthoDB" id="9805698at2"/>
<gene>
    <name evidence="13" type="ORF">SAMN02910414_01182</name>
</gene>
<dbReference type="Pfam" id="PF12627">
    <property type="entry name" value="PolyA_pol_RNAbd"/>
    <property type="match status" value="1"/>
</dbReference>
<accession>A0A1H3IKP1</accession>
<dbReference type="InterPro" id="IPR032810">
    <property type="entry name" value="CCA-adding_enz_C"/>
</dbReference>
<dbReference type="InterPro" id="IPR043519">
    <property type="entry name" value="NT_sf"/>
</dbReference>
<dbReference type="GO" id="GO:0046872">
    <property type="term" value="F:metal ion binding"/>
    <property type="evidence" value="ECO:0007669"/>
    <property type="project" value="UniProtKB-KW"/>
</dbReference>
<evidence type="ECO:0000256" key="3">
    <source>
        <dbReference type="ARBA" id="ARBA00022694"/>
    </source>
</evidence>
<keyword evidence="3" id="KW-0819">tRNA processing</keyword>
<feature type="domain" description="tRNA nucleotidyltransferase/poly(A) polymerase RNA and SrmB- binding" evidence="11">
    <location>
        <begin position="172"/>
        <end position="231"/>
    </location>
</feature>
<keyword evidence="6" id="KW-0547">Nucleotide-binding</keyword>
<dbReference type="Proteomes" id="UP000183918">
    <property type="component" value="Unassembled WGS sequence"/>
</dbReference>
<keyword evidence="14" id="KW-1185">Reference proteome</keyword>
<evidence type="ECO:0000256" key="4">
    <source>
        <dbReference type="ARBA" id="ARBA00022695"/>
    </source>
</evidence>
<evidence type="ECO:0000313" key="13">
    <source>
        <dbReference type="EMBL" id="SDY27859.1"/>
    </source>
</evidence>
<feature type="domain" description="Poly A polymerase head" evidence="10">
    <location>
        <begin position="24"/>
        <end position="143"/>
    </location>
</feature>
<dbReference type="EMBL" id="FNPG01000012">
    <property type="protein sequence ID" value="SDY27859.1"/>
    <property type="molecule type" value="Genomic_DNA"/>
</dbReference>
<evidence type="ECO:0000256" key="5">
    <source>
        <dbReference type="ARBA" id="ARBA00022723"/>
    </source>
</evidence>
<reference evidence="13 14" key="1">
    <citation type="submission" date="2016-10" db="EMBL/GenBank/DDBJ databases">
        <authorList>
            <person name="de Groot N.N."/>
        </authorList>
    </citation>
    <scope>NUCLEOTIDE SEQUENCE [LARGE SCALE GENOMIC DNA]</scope>
    <source>
        <strain evidence="13 14">DSM 14045</strain>
    </source>
</reference>
<dbReference type="Gene3D" id="1.10.246.80">
    <property type="match status" value="1"/>
</dbReference>